<evidence type="ECO:0000313" key="1">
    <source>
        <dbReference type="EMBL" id="RSJ93067.1"/>
    </source>
</evidence>
<sequence>MSFGLLNDFLQTSKEERVEVLYRYLVNGESGSFIAEDFYSNKNYAWKISAITQGYCEKGGKNRGKISVTKAEIKFFVESYPTGTYDTGLTISDWLEQSKTQKIKQSVPPLTGTLGDAIDSMNNIIYTPQRTSEGNDKILNYIYSQGLGFASEYKYSIVLKGDLDKKASELEGFLQSSFNHIYYVAVFDDYLVYILGALDRSSTDLLIPFKEIEKFVSKEEEGSQLFEVDLLYKGKTVFGNNYRVTLPFVNYKNESNEVLYFILTLQYENWRLNGQKNYSSQLPKIRKQLGANATNFIGAILYRYLHDGLSIDSIVKEIFSKDKWRNGLKAIVKLLFFDYRLQVSDKGKLKEKTLSPVDFERFVEHFYNGIRVDKEEMYGGQPSQGGLYVLESFFEDR</sequence>
<gene>
    <name evidence="1" type="ORF">D8788_04695</name>
</gene>
<accession>A0A3R9MC43</accession>
<dbReference type="RefSeq" id="WP_125409780.1">
    <property type="nucleotide sequence ID" value="NZ_RJPW01000005.1"/>
</dbReference>
<reference evidence="1 2" key="1">
    <citation type="submission" date="2018-11" db="EMBL/GenBank/DDBJ databases">
        <title>Species Designations Belie Phenotypic and Genotypic Heterogeneity in Oral Streptococci.</title>
        <authorList>
            <person name="Velsko I."/>
        </authorList>
    </citation>
    <scope>NUCLEOTIDE SEQUENCE [LARGE SCALE GENOMIC DNA]</scope>
    <source>
        <strain evidence="1 2">BCC22</strain>
    </source>
</reference>
<organism evidence="1 2">
    <name type="scientific">Streptococcus mitis</name>
    <dbReference type="NCBI Taxonomy" id="28037"/>
    <lineage>
        <taxon>Bacteria</taxon>
        <taxon>Bacillati</taxon>
        <taxon>Bacillota</taxon>
        <taxon>Bacilli</taxon>
        <taxon>Lactobacillales</taxon>
        <taxon>Streptococcaceae</taxon>
        <taxon>Streptococcus</taxon>
        <taxon>Streptococcus mitis group</taxon>
    </lineage>
</organism>
<name>A0A3R9MC43_STRMT</name>
<protein>
    <submittedName>
        <fullName evidence="1">Uncharacterized protein</fullName>
    </submittedName>
</protein>
<evidence type="ECO:0000313" key="2">
    <source>
        <dbReference type="Proteomes" id="UP000271520"/>
    </source>
</evidence>
<dbReference type="EMBL" id="RJPW01000005">
    <property type="protein sequence ID" value="RSJ93067.1"/>
    <property type="molecule type" value="Genomic_DNA"/>
</dbReference>
<dbReference type="AlphaFoldDB" id="A0A3R9MC43"/>
<dbReference type="Proteomes" id="UP000271520">
    <property type="component" value="Unassembled WGS sequence"/>
</dbReference>
<proteinExistence type="predicted"/>
<comment type="caution">
    <text evidence="1">The sequence shown here is derived from an EMBL/GenBank/DDBJ whole genome shotgun (WGS) entry which is preliminary data.</text>
</comment>